<keyword evidence="2" id="KW-1003">Cell membrane</keyword>
<keyword evidence="6 7" id="KW-0472">Membrane</keyword>
<feature type="domain" description="TRAP C4-dicarboxylate transport system permease DctM subunit" evidence="8">
    <location>
        <begin position="40"/>
        <end position="454"/>
    </location>
</feature>
<keyword evidence="3 7" id="KW-0997">Cell inner membrane</keyword>
<dbReference type="PANTHER" id="PTHR33362:SF7">
    <property type="entry name" value="SLL1103 PROTEIN"/>
    <property type="match status" value="1"/>
</dbReference>
<evidence type="ECO:0000256" key="2">
    <source>
        <dbReference type="ARBA" id="ARBA00022475"/>
    </source>
</evidence>
<comment type="function">
    <text evidence="7">Part of the tripartite ATP-independent periplasmic (TRAP) transport system.</text>
</comment>
<feature type="transmembrane region" description="Helical" evidence="7">
    <location>
        <begin position="203"/>
        <end position="225"/>
    </location>
</feature>
<dbReference type="EMBL" id="BA000037">
    <property type="protein sequence ID" value="BAC94871.1"/>
    <property type="molecule type" value="Genomic_DNA"/>
</dbReference>
<evidence type="ECO:0000256" key="4">
    <source>
        <dbReference type="ARBA" id="ARBA00022692"/>
    </source>
</evidence>
<evidence type="ECO:0000256" key="6">
    <source>
        <dbReference type="ARBA" id="ARBA00023136"/>
    </source>
</evidence>
<evidence type="ECO:0000256" key="7">
    <source>
        <dbReference type="RuleBase" id="RU369079"/>
    </source>
</evidence>
<feature type="transmembrane region" description="Helical" evidence="7">
    <location>
        <begin position="279"/>
        <end position="296"/>
    </location>
</feature>
<dbReference type="NCBIfam" id="TIGR00786">
    <property type="entry name" value="dctM"/>
    <property type="match status" value="1"/>
</dbReference>
<accession>Q7MJQ3</accession>
<dbReference type="HOGENOM" id="CLU_019824_4_0_6"/>
<dbReference type="PANTHER" id="PTHR33362">
    <property type="entry name" value="SIALIC ACID TRAP TRANSPORTER PERMEASE PROTEIN SIAT-RELATED"/>
    <property type="match status" value="1"/>
</dbReference>
<dbReference type="InterPro" id="IPR010656">
    <property type="entry name" value="DctM"/>
</dbReference>
<reference evidence="9 10" key="1">
    <citation type="journal article" date="2003" name="Genome Res.">
        <title>Comparative genome analysis of Vibrio vulnificus, a marine pathogen.</title>
        <authorList>
            <person name="Chen C.Y."/>
            <person name="Wu K.M."/>
            <person name="Chang Y.C."/>
            <person name="Chang C.H."/>
            <person name="Tsai H.C."/>
            <person name="Liao T.L."/>
            <person name="Liu Y.M."/>
            <person name="Chen H.J."/>
            <person name="Shen A.B."/>
            <person name="Li J.C."/>
            <person name="Su T.L."/>
            <person name="Shao C.P."/>
            <person name="Lee C.T."/>
            <person name="Hor L.I."/>
            <person name="Tsai S.F."/>
        </authorList>
    </citation>
    <scope>NUCLEOTIDE SEQUENCE [LARGE SCALE GENOMIC DNA]</scope>
    <source>
        <strain evidence="9 10">YJ016</strain>
    </source>
</reference>
<dbReference type="KEGG" id="vvy:VV2107"/>
<dbReference type="AlphaFoldDB" id="Q7MJQ3"/>
<evidence type="ECO:0000313" key="9">
    <source>
        <dbReference type="EMBL" id="BAC94871.1"/>
    </source>
</evidence>
<feature type="transmembrane region" description="Helical" evidence="7">
    <location>
        <begin position="393"/>
        <end position="418"/>
    </location>
</feature>
<dbReference type="STRING" id="672.VV93_v1c18720"/>
<dbReference type="PIRSF" id="PIRSF006066">
    <property type="entry name" value="HI0050"/>
    <property type="match status" value="1"/>
</dbReference>
<sequence length="459" mass="49317">MVSACFFIHSIKSLTRILCINLHQISRKEIRMIGIVMFFVALFALLLGFPVAFTFGGIALLFGVWAEGIEMFAFMPYRIQSIMENTVLMAVPLFVFMGLVLQKTRLAEQLLESMGKLFGSVRGGLAISTVLVGALLAASTGVVGASVVAMGLISLPVMLKYNYDKGLACGTICASGTLGQIIPPSIVLILLGDVLGVPVGDLFQAAVWPGIVLVGVYVIYILIYAKLNPEAAQPMERDDTISRKQEVVKALKAVIPPLALIVVVLGSIFAGVATPTESAALGGAGAIVLAILYKQFSWGMVYDSAKETVKVTAMVFAILLGATAFSMAFTYTGGDELVEEWMLAIPGDKWGFLIITMLVILILGFFIDFVEICFIIVPILAPVAEILGINMTWFAILIAMNLQTSFLTPPFGFSLFYLKGVAPAGVTTRDIYRGVMPFIGLQILVLASLLVFPSFYGMG</sequence>
<protein>
    <recommendedName>
        <fullName evidence="7">TRAP transporter large permease protein</fullName>
    </recommendedName>
</protein>
<feature type="transmembrane region" description="Helical" evidence="7">
    <location>
        <begin position="30"/>
        <end position="49"/>
    </location>
</feature>
<feature type="transmembrane region" description="Helical" evidence="7">
    <location>
        <begin position="350"/>
        <end position="381"/>
    </location>
</feature>
<feature type="transmembrane region" description="Helical" evidence="7">
    <location>
        <begin position="253"/>
        <end position="273"/>
    </location>
</feature>
<feature type="transmembrane region" description="Helical" evidence="7">
    <location>
        <begin position="87"/>
        <end position="105"/>
    </location>
</feature>
<evidence type="ECO:0000256" key="1">
    <source>
        <dbReference type="ARBA" id="ARBA00004429"/>
    </source>
</evidence>
<comment type="similarity">
    <text evidence="7">Belongs to the TRAP transporter large permease family.</text>
</comment>
<keyword evidence="4 7" id="KW-0812">Transmembrane</keyword>
<comment type="subcellular location">
    <subcellularLocation>
        <location evidence="1 7">Cell inner membrane</location>
        <topology evidence="1 7">Multi-pass membrane protein</topology>
    </subcellularLocation>
</comment>
<dbReference type="GO" id="GO:0005886">
    <property type="term" value="C:plasma membrane"/>
    <property type="evidence" value="ECO:0007669"/>
    <property type="project" value="UniProtKB-SubCell"/>
</dbReference>
<organism evidence="9 10">
    <name type="scientific">Vibrio vulnificus (strain YJ016)</name>
    <dbReference type="NCBI Taxonomy" id="196600"/>
    <lineage>
        <taxon>Bacteria</taxon>
        <taxon>Pseudomonadati</taxon>
        <taxon>Pseudomonadota</taxon>
        <taxon>Gammaproteobacteria</taxon>
        <taxon>Vibrionales</taxon>
        <taxon>Vibrionaceae</taxon>
        <taxon>Vibrio</taxon>
    </lineage>
</organism>
<gene>
    <name evidence="9" type="ordered locus">VV2107</name>
</gene>
<dbReference type="InterPro" id="IPR004681">
    <property type="entry name" value="TRAP_DctM"/>
</dbReference>
<keyword evidence="5 7" id="KW-1133">Transmembrane helix</keyword>
<feature type="transmembrane region" description="Helical" evidence="7">
    <location>
        <begin position="167"/>
        <end position="191"/>
    </location>
</feature>
<evidence type="ECO:0000256" key="5">
    <source>
        <dbReference type="ARBA" id="ARBA00022989"/>
    </source>
</evidence>
<proteinExistence type="inferred from homology"/>
<name>Q7MJQ3_VIBVY</name>
<keyword evidence="7" id="KW-0813">Transport</keyword>
<dbReference type="Pfam" id="PF06808">
    <property type="entry name" value="DctM"/>
    <property type="match status" value="1"/>
</dbReference>
<dbReference type="GO" id="GO:0022857">
    <property type="term" value="F:transmembrane transporter activity"/>
    <property type="evidence" value="ECO:0007669"/>
    <property type="project" value="UniProtKB-UniRule"/>
</dbReference>
<evidence type="ECO:0000313" key="10">
    <source>
        <dbReference type="Proteomes" id="UP000002675"/>
    </source>
</evidence>
<evidence type="ECO:0000256" key="3">
    <source>
        <dbReference type="ARBA" id="ARBA00022519"/>
    </source>
</evidence>
<feature type="transmembrane region" description="Helical" evidence="7">
    <location>
        <begin position="125"/>
        <end position="155"/>
    </location>
</feature>
<dbReference type="Proteomes" id="UP000002675">
    <property type="component" value="Chromosome I"/>
</dbReference>
<evidence type="ECO:0000259" key="8">
    <source>
        <dbReference type="Pfam" id="PF06808"/>
    </source>
</evidence>
<feature type="transmembrane region" description="Helical" evidence="7">
    <location>
        <begin position="438"/>
        <end position="458"/>
    </location>
</feature>
<dbReference type="eggNOG" id="COG4664">
    <property type="taxonomic scope" value="Bacteria"/>
</dbReference>
<comment type="subunit">
    <text evidence="7">The complex comprises the extracytoplasmic solute receptor protein and the two transmembrane proteins.</text>
</comment>
<feature type="transmembrane region" description="Helical" evidence="7">
    <location>
        <begin position="308"/>
        <end position="330"/>
    </location>
</feature>